<sequence>MGITLFDTADVYGLGRSERLLGRLLRDVDRAELVLSSKVGYFAGTAPHPYHPRQMRHQLATTLDNLGTDHLDVYFLHSTDFGEHDHYLTGVVELMGKWREQGLIHAVGMRAPHTFAEQWTDQNRPEAADTGRFLRLFHTIRPDVLTARYNLLSPLYGPDETDIFAFARRHRVGVLIKQALGQGLLISAHDHRAPRHFSDTDHRHNDPRFAPEALRRLVNRLAPLHALYDTSTAELVRVALRYALHHALDSIVLVGFRDPEQIHTDVTCLGDPLTDDEVAQIRAALHPHTQEGHH</sequence>
<organism evidence="2 3">
    <name type="scientific">Saccharothrix syringae</name>
    <name type="common">Nocardiopsis syringae</name>
    <dbReference type="NCBI Taxonomy" id="103733"/>
    <lineage>
        <taxon>Bacteria</taxon>
        <taxon>Bacillati</taxon>
        <taxon>Actinomycetota</taxon>
        <taxon>Actinomycetes</taxon>
        <taxon>Pseudonocardiales</taxon>
        <taxon>Pseudonocardiaceae</taxon>
        <taxon>Saccharothrix</taxon>
    </lineage>
</organism>
<dbReference type="EMBL" id="CP034550">
    <property type="protein sequence ID" value="QFZ22740.1"/>
    <property type="molecule type" value="Genomic_DNA"/>
</dbReference>
<dbReference type="Gene3D" id="3.20.20.100">
    <property type="entry name" value="NADP-dependent oxidoreductase domain"/>
    <property type="match status" value="1"/>
</dbReference>
<evidence type="ECO:0000313" key="2">
    <source>
        <dbReference type="EMBL" id="QFZ22740.1"/>
    </source>
</evidence>
<accession>A0A5Q0HAB8</accession>
<dbReference type="KEGG" id="ssyi:EKG83_39700"/>
<dbReference type="PANTHER" id="PTHR43312">
    <property type="entry name" value="D-THREO-ALDOSE 1-DEHYDROGENASE"/>
    <property type="match status" value="1"/>
</dbReference>
<name>A0A5Q0HAB8_SACSY</name>
<gene>
    <name evidence="2" type="ORF">EKG83_39700</name>
</gene>
<dbReference type="InterPro" id="IPR053135">
    <property type="entry name" value="AKR2_Oxidoreductase"/>
</dbReference>
<dbReference type="OrthoDB" id="9773828at2"/>
<dbReference type="Pfam" id="PF00248">
    <property type="entry name" value="Aldo_ket_red"/>
    <property type="match status" value="1"/>
</dbReference>
<proteinExistence type="predicted"/>
<dbReference type="SUPFAM" id="SSF51430">
    <property type="entry name" value="NAD(P)-linked oxidoreductase"/>
    <property type="match status" value="1"/>
</dbReference>
<dbReference type="AlphaFoldDB" id="A0A5Q0HAB8"/>
<evidence type="ECO:0000313" key="3">
    <source>
        <dbReference type="Proteomes" id="UP000325787"/>
    </source>
</evidence>
<keyword evidence="3" id="KW-1185">Reference proteome</keyword>
<dbReference type="PANTHER" id="PTHR43312:SF1">
    <property type="entry name" value="NADP-DEPENDENT OXIDOREDUCTASE DOMAIN-CONTAINING PROTEIN"/>
    <property type="match status" value="1"/>
</dbReference>
<dbReference type="RefSeq" id="WP_084716470.1">
    <property type="nucleotide sequence ID" value="NZ_CP034550.1"/>
</dbReference>
<dbReference type="Proteomes" id="UP000325787">
    <property type="component" value="Chromosome"/>
</dbReference>
<feature type="domain" description="NADP-dependent oxidoreductase" evidence="1">
    <location>
        <begin position="2"/>
        <end position="284"/>
    </location>
</feature>
<dbReference type="InterPro" id="IPR023210">
    <property type="entry name" value="NADP_OxRdtase_dom"/>
</dbReference>
<evidence type="ECO:0000259" key="1">
    <source>
        <dbReference type="Pfam" id="PF00248"/>
    </source>
</evidence>
<protein>
    <submittedName>
        <fullName evidence="2">Aldo/keto reductase</fullName>
    </submittedName>
</protein>
<reference evidence="3" key="1">
    <citation type="journal article" date="2021" name="Curr. Microbiol.">
        <title>Complete genome of nocamycin-producing strain Saccharothrix syringae NRRL B-16468 reveals the biosynthetic potential for secondary metabolites.</title>
        <authorList>
            <person name="Mo X."/>
            <person name="Yang S."/>
        </authorList>
    </citation>
    <scope>NUCLEOTIDE SEQUENCE [LARGE SCALE GENOMIC DNA]</scope>
    <source>
        <strain evidence="3">ATCC 51364 / DSM 43886 / JCM 6844 / KCTC 9398 / NBRC 14523 / NRRL B-16468 / INA 2240</strain>
    </source>
</reference>
<dbReference type="InterPro" id="IPR036812">
    <property type="entry name" value="NAD(P)_OxRdtase_dom_sf"/>
</dbReference>